<feature type="chain" id="PRO_5019730304" evidence="1">
    <location>
        <begin position="36"/>
        <end position="206"/>
    </location>
</feature>
<keyword evidence="1" id="KW-0732">Signal</keyword>
<gene>
    <name evidence="2" type="ORF">HYN43_028060</name>
</gene>
<feature type="signal peptide" evidence="1">
    <location>
        <begin position="1"/>
        <end position="35"/>
    </location>
</feature>
<evidence type="ECO:0000313" key="2">
    <source>
        <dbReference type="EMBL" id="AYL98892.1"/>
    </source>
</evidence>
<name>A0A494W6G9_9SPHI</name>
<dbReference type="EMBL" id="CP032869">
    <property type="protein sequence ID" value="AYL98892.1"/>
    <property type="molecule type" value="Genomic_DNA"/>
</dbReference>
<protein>
    <submittedName>
        <fullName evidence="2">Uncharacterized protein</fullName>
    </submittedName>
</protein>
<accession>A0A494W6G9</accession>
<proteinExistence type="predicted"/>
<evidence type="ECO:0000256" key="1">
    <source>
        <dbReference type="SAM" id="SignalP"/>
    </source>
</evidence>
<organism evidence="2 3">
    <name type="scientific">Mucilaginibacter celer</name>
    <dbReference type="NCBI Taxonomy" id="2305508"/>
    <lineage>
        <taxon>Bacteria</taxon>
        <taxon>Pseudomonadati</taxon>
        <taxon>Bacteroidota</taxon>
        <taxon>Sphingobacteriia</taxon>
        <taxon>Sphingobacteriales</taxon>
        <taxon>Sphingobacteriaceae</taxon>
        <taxon>Mucilaginibacter</taxon>
    </lineage>
</organism>
<sequence>MAKSRVKWKKMQLITAFMKIIISILFLLISLSSNAQTNPNDSSIRNFNDIRYTFINNYKVDADSARQNCWKGCVFIRFNIDQHKLTNVAYTAATPVFIKEGIAKVVAFINKRGLNIEQVNKATGGVYILPFMVANNAGCGFMTGWGEKDYQNKLDEKTKLLYERRQESYDQLSNSIENLTNFSDGGRLDFINCILLAPVVMPLAVN</sequence>
<evidence type="ECO:0000313" key="3">
    <source>
        <dbReference type="Proteomes" id="UP000270046"/>
    </source>
</evidence>
<dbReference type="OrthoDB" id="797630at2"/>
<reference evidence="2 3" key="1">
    <citation type="submission" date="2018-10" db="EMBL/GenBank/DDBJ databases">
        <title>Genome sequencing of Mucilaginibacter sp. HYN0043.</title>
        <authorList>
            <person name="Kim M."/>
            <person name="Yi H."/>
        </authorList>
    </citation>
    <scope>NUCLEOTIDE SEQUENCE [LARGE SCALE GENOMIC DNA]</scope>
    <source>
        <strain evidence="2 3">HYN0043</strain>
    </source>
</reference>
<keyword evidence="3" id="KW-1185">Reference proteome</keyword>
<dbReference type="Proteomes" id="UP000270046">
    <property type="component" value="Chromosome"/>
</dbReference>
<dbReference type="AlphaFoldDB" id="A0A494W6G9"/>
<dbReference type="KEGG" id="muh:HYN43_028060"/>